<protein>
    <recommendedName>
        <fullName evidence="2 5">F-actin-capping protein subunit alpha</fullName>
    </recommendedName>
</protein>
<dbReference type="InterPro" id="IPR017865">
    <property type="entry name" value="F-actin_cap_asu_CS"/>
</dbReference>
<sequence length="286" mass="31040">MPPSDSPDEERQLQIVSDFLSRAPPGEVQDVFNDLRVLVGNDALLRDHIPHTFADYHTTNYGASRKLVLSPYNRVAPAADSSAHARFLDPKTSRYVDVDVLRLAVVATHPAPALPAEIEALRAQLESAMEAHVSEFYPSDGHTPGAVLPAGPAFVATIVGSKYNPSSFWTGRWRVTWAAAAGAEKVQGTFEVAVHYYEDGNVQLTNTKEVLLPSLGGSWSAPGALAPTMAGVRNAENAYQNAINASYTELSDTVFKHLRRALPVTKMKIEWGSLGGYRIGSELNSR</sequence>
<dbReference type="GO" id="GO:0030863">
    <property type="term" value="C:cortical cytoskeleton"/>
    <property type="evidence" value="ECO:0007669"/>
    <property type="project" value="TreeGrafter"/>
</dbReference>
<gene>
    <name evidence="6" type="ORF">CXG81DRAFT_12841</name>
</gene>
<dbReference type="PANTHER" id="PTHR10653">
    <property type="entry name" value="F-ACTIN-CAPPING PROTEIN SUBUNIT ALPHA"/>
    <property type="match status" value="1"/>
</dbReference>
<dbReference type="AlphaFoldDB" id="A0A4P9X6H9"/>
<dbReference type="PANTHER" id="PTHR10653:SF0">
    <property type="entry name" value="F-ACTIN-CAPPING PROTEIN SUBUNIT ALPHA"/>
    <property type="match status" value="1"/>
</dbReference>
<dbReference type="GO" id="GO:0051016">
    <property type="term" value="P:barbed-end actin filament capping"/>
    <property type="evidence" value="ECO:0007669"/>
    <property type="project" value="UniProtKB-UniRule"/>
</dbReference>
<evidence type="ECO:0000256" key="4">
    <source>
        <dbReference type="ARBA" id="ARBA00023203"/>
    </source>
</evidence>
<reference evidence="7" key="1">
    <citation type="journal article" date="2018" name="Nat. Microbiol.">
        <title>Leveraging single-cell genomics to expand the fungal tree of life.</title>
        <authorList>
            <person name="Ahrendt S.R."/>
            <person name="Quandt C.A."/>
            <person name="Ciobanu D."/>
            <person name="Clum A."/>
            <person name="Salamov A."/>
            <person name="Andreopoulos B."/>
            <person name="Cheng J.F."/>
            <person name="Woyke T."/>
            <person name="Pelin A."/>
            <person name="Henrissat B."/>
            <person name="Reynolds N.K."/>
            <person name="Benny G.L."/>
            <person name="Smith M.E."/>
            <person name="James T.Y."/>
            <person name="Grigoriev I.V."/>
        </authorList>
    </citation>
    <scope>NUCLEOTIDE SEQUENCE [LARGE SCALE GENOMIC DNA]</scope>
    <source>
        <strain evidence="7">ATCC 52028</strain>
    </source>
</reference>
<dbReference type="Pfam" id="PF01267">
    <property type="entry name" value="F-actin_cap_A"/>
    <property type="match status" value="1"/>
</dbReference>
<dbReference type="GO" id="GO:0030036">
    <property type="term" value="P:actin cytoskeleton organization"/>
    <property type="evidence" value="ECO:0007669"/>
    <property type="project" value="TreeGrafter"/>
</dbReference>
<name>A0A4P9X6H9_9FUNG</name>
<comment type="similarity">
    <text evidence="1 5">Belongs to the F-actin-capping protein alpha subunit family.</text>
</comment>
<accession>A0A4P9X6H9</accession>
<keyword evidence="7" id="KW-1185">Reference proteome</keyword>
<evidence type="ECO:0000313" key="7">
    <source>
        <dbReference type="Proteomes" id="UP000274922"/>
    </source>
</evidence>
<dbReference type="OrthoDB" id="340550at2759"/>
<keyword evidence="4 5" id="KW-0009">Actin-binding</keyword>
<dbReference type="Gene3D" id="3.30.1140.60">
    <property type="entry name" value="F-actin capping protein, alpha subunit"/>
    <property type="match status" value="1"/>
</dbReference>
<dbReference type="SUPFAM" id="SSF90096">
    <property type="entry name" value="Subunits of heterodimeric actin filament capping protein Capz"/>
    <property type="match status" value="1"/>
</dbReference>
<dbReference type="GO" id="GO:0051015">
    <property type="term" value="F:actin filament binding"/>
    <property type="evidence" value="ECO:0007669"/>
    <property type="project" value="TreeGrafter"/>
</dbReference>
<dbReference type="GO" id="GO:0008290">
    <property type="term" value="C:F-actin capping protein complex"/>
    <property type="evidence" value="ECO:0007669"/>
    <property type="project" value="UniProtKB-UniRule"/>
</dbReference>
<comment type="subunit">
    <text evidence="5">Heterodimer of an alpha and a beta subunit.</text>
</comment>
<comment type="function">
    <text evidence="5">F-actin-capping proteins bind in a Ca(2+)-independent manner to the fast growing ends of actin filaments (barbed end) thereby blocking the exchange of subunits at these ends. Unlike other capping proteins (such as gelsolin and severin), these proteins do not sever actin filaments.</text>
</comment>
<proteinExistence type="inferred from homology"/>
<evidence type="ECO:0000256" key="5">
    <source>
        <dbReference type="RuleBase" id="RU365077"/>
    </source>
</evidence>
<dbReference type="PROSITE" id="PS00748">
    <property type="entry name" value="F_ACTIN_CAPPING_A_1"/>
    <property type="match status" value="1"/>
</dbReference>
<dbReference type="STRING" id="1555241.A0A4P9X6H9"/>
<evidence type="ECO:0000313" key="6">
    <source>
        <dbReference type="EMBL" id="RKP00783.1"/>
    </source>
</evidence>
<keyword evidence="3 5" id="KW-0117">Actin capping</keyword>
<dbReference type="PRINTS" id="PR00191">
    <property type="entry name" value="FACTINCAPA"/>
</dbReference>
<organism evidence="6 7">
    <name type="scientific">Caulochytrium protostelioides</name>
    <dbReference type="NCBI Taxonomy" id="1555241"/>
    <lineage>
        <taxon>Eukaryota</taxon>
        <taxon>Fungi</taxon>
        <taxon>Fungi incertae sedis</taxon>
        <taxon>Chytridiomycota</taxon>
        <taxon>Chytridiomycota incertae sedis</taxon>
        <taxon>Chytridiomycetes</taxon>
        <taxon>Caulochytriales</taxon>
        <taxon>Caulochytriaceae</taxon>
        <taxon>Caulochytrium</taxon>
    </lineage>
</organism>
<dbReference type="InterPro" id="IPR042276">
    <property type="entry name" value="CapZ_alpha/beta_2"/>
</dbReference>
<dbReference type="EMBL" id="ML014199">
    <property type="protein sequence ID" value="RKP00783.1"/>
    <property type="molecule type" value="Genomic_DNA"/>
</dbReference>
<dbReference type="Proteomes" id="UP000274922">
    <property type="component" value="Unassembled WGS sequence"/>
</dbReference>
<dbReference type="InterPro" id="IPR042489">
    <property type="entry name" value="CapZ_alpha_1"/>
</dbReference>
<dbReference type="InterPro" id="IPR002189">
    <property type="entry name" value="CapZ_alpha"/>
</dbReference>
<dbReference type="InterPro" id="IPR037282">
    <property type="entry name" value="CapZ_alpha/beta"/>
</dbReference>
<evidence type="ECO:0000256" key="2">
    <source>
        <dbReference type="ARBA" id="ARBA00014038"/>
    </source>
</evidence>
<evidence type="ECO:0000256" key="3">
    <source>
        <dbReference type="ARBA" id="ARBA00022467"/>
    </source>
</evidence>
<dbReference type="Gene3D" id="3.90.1150.210">
    <property type="entry name" value="F-actin capping protein, beta subunit"/>
    <property type="match status" value="1"/>
</dbReference>
<evidence type="ECO:0000256" key="1">
    <source>
        <dbReference type="ARBA" id="ARBA00010479"/>
    </source>
</evidence>